<keyword evidence="4" id="KW-1185">Reference proteome</keyword>
<dbReference type="InterPro" id="IPR001128">
    <property type="entry name" value="Cyt_P450"/>
</dbReference>
<evidence type="ECO:0000256" key="2">
    <source>
        <dbReference type="RuleBase" id="RU000461"/>
    </source>
</evidence>
<dbReference type="GO" id="GO:0016705">
    <property type="term" value="F:oxidoreductase activity, acting on paired donors, with incorporation or reduction of molecular oxygen"/>
    <property type="evidence" value="ECO:0007669"/>
    <property type="project" value="InterPro"/>
</dbReference>
<evidence type="ECO:0000313" key="4">
    <source>
        <dbReference type="Proteomes" id="UP000580861"/>
    </source>
</evidence>
<dbReference type="InterPro" id="IPR002397">
    <property type="entry name" value="Cyt_P450_B"/>
</dbReference>
<proteinExistence type="inferred from homology"/>
<dbReference type="AlphaFoldDB" id="A0A841B9W3"/>
<sequence>MTVDERLTALSTGGASPYPVYAELRSVDPVHWHAPTKTWYVTGHELVKTLLLRRDLSACPGDFVDHDRSWTAAELAVIDRAEEFFDSWMVFSDPPRQHRLRSAISADFTRKTAELWRVRAREIATGLVACLPSGPADLCARFAEPLAARLTCAVLGADETDTDLLRGWSADLMGYLSTPSADPEKAATAVRAVDDLRGYLADVVLPGLGSREDGALTGLRSLDPDSATALFTQLLTGGIDPVASCLGTALTEVLGAGERIRVDRGTVGAVVEEALRYDAPFHFVPRVTTTELRAGERLLPAGARVVLVIAAANRDPAAHPDPDRFDPSRETGPHLSFGHGGHYCLGAALARVVVQEGLLAAVNWADTADPALLEAVRTPSFGTTAWRRIAVGPR</sequence>
<keyword evidence="2" id="KW-0349">Heme</keyword>
<name>A0A841B9W3_9PSEU</name>
<accession>A0A841B9W3</accession>
<comment type="caution">
    <text evidence="3">The sequence shown here is derived from an EMBL/GenBank/DDBJ whole genome shotgun (WGS) entry which is preliminary data.</text>
</comment>
<keyword evidence="2" id="KW-0408">Iron</keyword>
<protein>
    <submittedName>
        <fullName evidence="3">Cytochrome P450</fullName>
    </submittedName>
</protein>
<dbReference type="PANTHER" id="PTHR46696">
    <property type="entry name" value="P450, PUTATIVE (EUROFUNG)-RELATED"/>
    <property type="match status" value="1"/>
</dbReference>
<gene>
    <name evidence="3" type="ORF">HDA45_005797</name>
</gene>
<dbReference type="GO" id="GO:0004497">
    <property type="term" value="F:monooxygenase activity"/>
    <property type="evidence" value="ECO:0007669"/>
    <property type="project" value="UniProtKB-KW"/>
</dbReference>
<dbReference type="PRINTS" id="PR00359">
    <property type="entry name" value="BP450"/>
</dbReference>
<dbReference type="SUPFAM" id="SSF48264">
    <property type="entry name" value="Cytochrome P450"/>
    <property type="match status" value="1"/>
</dbReference>
<dbReference type="Pfam" id="PF00067">
    <property type="entry name" value="p450"/>
    <property type="match status" value="1"/>
</dbReference>
<keyword evidence="2" id="KW-0479">Metal-binding</keyword>
<evidence type="ECO:0000256" key="1">
    <source>
        <dbReference type="ARBA" id="ARBA00010617"/>
    </source>
</evidence>
<dbReference type="GO" id="GO:0020037">
    <property type="term" value="F:heme binding"/>
    <property type="evidence" value="ECO:0007669"/>
    <property type="project" value="InterPro"/>
</dbReference>
<keyword evidence="2" id="KW-0560">Oxidoreductase</keyword>
<evidence type="ECO:0000313" key="3">
    <source>
        <dbReference type="EMBL" id="MBB5855710.1"/>
    </source>
</evidence>
<dbReference type="InterPro" id="IPR036396">
    <property type="entry name" value="Cyt_P450_sf"/>
</dbReference>
<organism evidence="3 4">
    <name type="scientific">Amycolatopsis umgeniensis</name>
    <dbReference type="NCBI Taxonomy" id="336628"/>
    <lineage>
        <taxon>Bacteria</taxon>
        <taxon>Bacillati</taxon>
        <taxon>Actinomycetota</taxon>
        <taxon>Actinomycetes</taxon>
        <taxon>Pseudonocardiales</taxon>
        <taxon>Pseudonocardiaceae</taxon>
        <taxon>Amycolatopsis</taxon>
    </lineage>
</organism>
<dbReference type="PANTHER" id="PTHR46696:SF3">
    <property type="entry name" value="PULCHERRIMINIC ACID SYNTHASE"/>
    <property type="match status" value="1"/>
</dbReference>
<reference evidence="3 4" key="1">
    <citation type="submission" date="2020-08" db="EMBL/GenBank/DDBJ databases">
        <title>Sequencing the genomes of 1000 actinobacteria strains.</title>
        <authorList>
            <person name="Klenk H.-P."/>
        </authorList>
    </citation>
    <scope>NUCLEOTIDE SEQUENCE [LARGE SCALE GENOMIC DNA]</scope>
    <source>
        <strain evidence="3 4">DSM 45272</strain>
    </source>
</reference>
<dbReference type="PROSITE" id="PS00086">
    <property type="entry name" value="CYTOCHROME_P450"/>
    <property type="match status" value="1"/>
</dbReference>
<dbReference type="RefSeq" id="WP_184900611.1">
    <property type="nucleotide sequence ID" value="NZ_JACHMX010000001.1"/>
</dbReference>
<dbReference type="Proteomes" id="UP000580861">
    <property type="component" value="Unassembled WGS sequence"/>
</dbReference>
<dbReference type="GO" id="GO:0005506">
    <property type="term" value="F:iron ion binding"/>
    <property type="evidence" value="ECO:0007669"/>
    <property type="project" value="InterPro"/>
</dbReference>
<comment type="similarity">
    <text evidence="1 2">Belongs to the cytochrome P450 family.</text>
</comment>
<dbReference type="EMBL" id="JACHMX010000001">
    <property type="protein sequence ID" value="MBB5855710.1"/>
    <property type="molecule type" value="Genomic_DNA"/>
</dbReference>
<dbReference type="InterPro" id="IPR017972">
    <property type="entry name" value="Cyt_P450_CS"/>
</dbReference>
<dbReference type="Gene3D" id="1.10.630.10">
    <property type="entry name" value="Cytochrome P450"/>
    <property type="match status" value="1"/>
</dbReference>
<keyword evidence="2" id="KW-0503">Monooxygenase</keyword>